<evidence type="ECO:0000313" key="3">
    <source>
        <dbReference type="EMBL" id="NMJ40305.1"/>
    </source>
</evidence>
<dbReference type="Proteomes" id="UP000548582">
    <property type="component" value="Unassembled WGS sequence"/>
</dbReference>
<reference evidence="3 4" key="1">
    <citation type="submission" date="2020-03" db="EMBL/GenBank/DDBJ databases">
        <authorList>
            <person name="Sun Q."/>
        </authorList>
    </citation>
    <scope>NUCLEOTIDE SEQUENCE [LARGE SCALE GENOMIC DNA]</scope>
    <source>
        <strain evidence="3 4">JC162</strain>
    </source>
</reference>
<name>A0A848EAN2_9PROT</name>
<accession>A0A848EAN2</accession>
<gene>
    <name evidence="3" type="ORF">GWK16_03575</name>
</gene>
<dbReference type="CDD" id="cd07814">
    <property type="entry name" value="SRPBCC_CalC_Aha1-like"/>
    <property type="match status" value="1"/>
</dbReference>
<dbReference type="Pfam" id="PF08327">
    <property type="entry name" value="AHSA1"/>
    <property type="match status" value="1"/>
</dbReference>
<dbReference type="InterPro" id="IPR013538">
    <property type="entry name" value="ASHA1/2-like_C"/>
</dbReference>
<dbReference type="EMBL" id="JABBKX010000001">
    <property type="protein sequence ID" value="NMJ40305.1"/>
    <property type="molecule type" value="Genomic_DNA"/>
</dbReference>
<dbReference type="RefSeq" id="WP_170052560.1">
    <property type="nucleotide sequence ID" value="NZ_JABBKX010000001.1"/>
</dbReference>
<feature type="domain" description="Activator of Hsp90 ATPase homologue 1/2-like C-terminal" evidence="2">
    <location>
        <begin position="12"/>
        <end position="139"/>
    </location>
</feature>
<dbReference type="AlphaFoldDB" id="A0A848EAN2"/>
<comment type="similarity">
    <text evidence="1">Belongs to the AHA1 family.</text>
</comment>
<evidence type="ECO:0000256" key="1">
    <source>
        <dbReference type="ARBA" id="ARBA00006817"/>
    </source>
</evidence>
<protein>
    <submittedName>
        <fullName evidence="3">SRPBCC domain-containing protein</fullName>
    </submittedName>
</protein>
<evidence type="ECO:0000313" key="4">
    <source>
        <dbReference type="Proteomes" id="UP000548582"/>
    </source>
</evidence>
<dbReference type="Gene3D" id="3.30.530.20">
    <property type="match status" value="1"/>
</dbReference>
<proteinExistence type="inferred from homology"/>
<dbReference type="InterPro" id="IPR023393">
    <property type="entry name" value="START-like_dom_sf"/>
</dbReference>
<organism evidence="3 4">
    <name type="scientific">Neoroseomonas marina</name>
    <dbReference type="NCBI Taxonomy" id="1232220"/>
    <lineage>
        <taxon>Bacteria</taxon>
        <taxon>Pseudomonadati</taxon>
        <taxon>Pseudomonadota</taxon>
        <taxon>Alphaproteobacteria</taxon>
        <taxon>Acetobacterales</taxon>
        <taxon>Acetobacteraceae</taxon>
        <taxon>Neoroseomonas</taxon>
    </lineage>
</organism>
<dbReference type="SUPFAM" id="SSF55961">
    <property type="entry name" value="Bet v1-like"/>
    <property type="match status" value="1"/>
</dbReference>
<evidence type="ECO:0000259" key="2">
    <source>
        <dbReference type="Pfam" id="PF08327"/>
    </source>
</evidence>
<comment type="caution">
    <text evidence="3">The sequence shown here is derived from an EMBL/GenBank/DDBJ whole genome shotgun (WGS) entry which is preliminary data.</text>
</comment>
<sequence>MTPSLTLVRRLRASPAQVFAAWIRAETLATWFGPHHTRVEDAELDVRPGGRFRVVLREDNGERHEVGGTYTEVAAGEGLAFTWAWHSTPERQSRVSVRLRPVAEGTELTLVHDRFADEATATRHRRGWTESLERLDALFGGGAQHDGSRETTR</sequence>
<keyword evidence="4" id="KW-1185">Reference proteome</keyword>